<accession>A0A834FS58</accession>
<feature type="region of interest" description="Disordered" evidence="1">
    <location>
        <begin position="76"/>
        <end position="96"/>
    </location>
</feature>
<sequence length="147" mass="17375">MRTPHPLSPPPLLQTLKSDRRRLSPTAARPLTYPSLDFHHSYNHHQNYHYYYYCYYIFKKCKMNFPMPSFGRQGSRIWGKNGSKKSKKSTRGEREKRRFLPSFDPFYSCECTLTSRHTITWHTTESNLVEINAHQPKTRAQGSTNMS</sequence>
<feature type="compositionally biased region" description="Pro residues" evidence="1">
    <location>
        <begin position="1"/>
        <end position="12"/>
    </location>
</feature>
<feature type="region of interest" description="Disordered" evidence="1">
    <location>
        <begin position="1"/>
        <end position="21"/>
    </location>
</feature>
<evidence type="ECO:0000313" key="3">
    <source>
        <dbReference type="Proteomes" id="UP000646548"/>
    </source>
</evidence>
<gene>
    <name evidence="2" type="ORF">FQA47_005923</name>
</gene>
<protein>
    <submittedName>
        <fullName evidence="2">Uncharacterized protein</fullName>
    </submittedName>
</protein>
<proteinExistence type="predicted"/>
<evidence type="ECO:0000313" key="2">
    <source>
        <dbReference type="EMBL" id="KAF6738945.1"/>
    </source>
</evidence>
<reference evidence="2" key="1">
    <citation type="journal article" name="BMC Genomics">
        <title>Long-read sequencing and de novo genome assembly of marine medaka (Oryzias melastigma).</title>
        <authorList>
            <person name="Liang P."/>
            <person name="Saqib H.S.A."/>
            <person name="Ni X."/>
            <person name="Shen Y."/>
        </authorList>
    </citation>
    <scope>NUCLEOTIDE SEQUENCE</scope>
    <source>
        <strain evidence="2">Bigg-433</strain>
    </source>
</reference>
<name>A0A834FS58_ORYME</name>
<comment type="caution">
    <text evidence="2">The sequence shown here is derived from an EMBL/GenBank/DDBJ whole genome shotgun (WGS) entry which is preliminary data.</text>
</comment>
<evidence type="ECO:0000256" key="1">
    <source>
        <dbReference type="SAM" id="MobiDB-lite"/>
    </source>
</evidence>
<dbReference type="Proteomes" id="UP000646548">
    <property type="component" value="Unassembled WGS sequence"/>
</dbReference>
<dbReference type="AlphaFoldDB" id="A0A834FS58"/>
<dbReference type="EMBL" id="WKFB01000018">
    <property type="protein sequence ID" value="KAF6738945.1"/>
    <property type="molecule type" value="Genomic_DNA"/>
</dbReference>
<organism evidence="2 3">
    <name type="scientific">Oryzias melastigma</name>
    <name type="common">Marine medaka</name>
    <dbReference type="NCBI Taxonomy" id="30732"/>
    <lineage>
        <taxon>Eukaryota</taxon>
        <taxon>Metazoa</taxon>
        <taxon>Chordata</taxon>
        <taxon>Craniata</taxon>
        <taxon>Vertebrata</taxon>
        <taxon>Euteleostomi</taxon>
        <taxon>Actinopterygii</taxon>
        <taxon>Neopterygii</taxon>
        <taxon>Teleostei</taxon>
        <taxon>Neoteleostei</taxon>
        <taxon>Acanthomorphata</taxon>
        <taxon>Ovalentaria</taxon>
        <taxon>Atherinomorphae</taxon>
        <taxon>Beloniformes</taxon>
        <taxon>Adrianichthyidae</taxon>
        <taxon>Oryziinae</taxon>
        <taxon>Oryzias</taxon>
    </lineage>
</organism>